<reference evidence="3 4" key="1">
    <citation type="submission" date="2014-12" db="EMBL/GenBank/DDBJ databases">
        <title>Draft genome sequence of Terrisporobacter sp. 08-306576, isolated from the blood culture of a bacteremia patient.</title>
        <authorList>
            <person name="Lund L.C."/>
            <person name="Sydenham T.V."/>
            <person name="Hogh S.V."/>
            <person name="Skov M.N."/>
            <person name="Kemp M."/>
            <person name="Justesen U.S."/>
        </authorList>
    </citation>
    <scope>NUCLEOTIDE SEQUENCE [LARGE SCALE GENOMIC DNA]</scope>
    <source>
        <strain evidence="3 4">08-306576</strain>
    </source>
</reference>
<dbReference type="AlphaFoldDB" id="A0A0B3VTY5"/>
<dbReference type="PANTHER" id="PTHR30619:SF1">
    <property type="entry name" value="RECOMBINATION PROTEIN 2"/>
    <property type="match status" value="1"/>
</dbReference>
<organism evidence="3 4">
    <name type="scientific">Terrisporobacter othiniensis</name>
    <dbReference type="NCBI Taxonomy" id="1577792"/>
    <lineage>
        <taxon>Bacteria</taxon>
        <taxon>Bacillati</taxon>
        <taxon>Bacillota</taxon>
        <taxon>Clostridia</taxon>
        <taxon>Peptostreptococcales</taxon>
        <taxon>Peptostreptococcaceae</taxon>
        <taxon>Terrisporobacter</taxon>
    </lineage>
</organism>
<dbReference type="STRING" id="1577792.QX51_14310"/>
<keyword evidence="4" id="KW-1185">Reference proteome</keyword>
<dbReference type="InterPro" id="IPR001279">
    <property type="entry name" value="Metallo-B-lactamas"/>
</dbReference>
<dbReference type="InterPro" id="IPR052159">
    <property type="entry name" value="Competence_DNA_uptake"/>
</dbReference>
<dbReference type="SMART" id="SM00849">
    <property type="entry name" value="Lactamase_B"/>
    <property type="match status" value="1"/>
</dbReference>
<dbReference type="PANTHER" id="PTHR30619">
    <property type="entry name" value="DNA INTERNALIZATION/COMPETENCE PROTEIN COMEC/REC2"/>
    <property type="match status" value="1"/>
</dbReference>
<dbReference type="RefSeq" id="WP_039680577.1">
    <property type="nucleotide sequence ID" value="NZ_JAWGXO010000012.1"/>
</dbReference>
<feature type="chain" id="PRO_5038792177" evidence="1">
    <location>
        <begin position="23"/>
        <end position="277"/>
    </location>
</feature>
<feature type="domain" description="Metallo-beta-lactamase" evidence="2">
    <location>
        <begin position="36"/>
        <end position="230"/>
    </location>
</feature>
<dbReference type="CDD" id="cd07731">
    <property type="entry name" value="ComA-like_MBL-fold"/>
    <property type="match status" value="1"/>
</dbReference>
<accession>A0A0B3VTY5</accession>
<comment type="caution">
    <text evidence="3">The sequence shown here is derived from an EMBL/GenBank/DDBJ whole genome shotgun (WGS) entry which is preliminary data.</text>
</comment>
<name>A0A0B3VTY5_9FIRM</name>
<sequence>MVKKIKCIIITLLLLLCCGCNPYKEFLSVHIIDVGQGDCILIQTPKEKNILIDGGDESTYKIIKTYLKFNKVKNLDIVIATHLDKDHIGSLDEIITNFNVNKVYTPNQKDDSSHYYNLVEACENKNLKINYLSKDDYIKIDNNTIINVLSPSYIQDNNNQNSIVFNLEYNDMDFLFTGDCEEPNEIEMTSSYKLDDIDFLKVAHHGSSSSSTDDFIKDSSPSIAAISCGYKNQYGHPHKSTLDTLKKYGAKTLRTDINGDLVFYSDGYKIFTTKKYK</sequence>
<dbReference type="Gene3D" id="3.60.15.10">
    <property type="entry name" value="Ribonuclease Z/Hydroxyacylglutathione hydrolase-like"/>
    <property type="match status" value="1"/>
</dbReference>
<evidence type="ECO:0000256" key="1">
    <source>
        <dbReference type="SAM" id="SignalP"/>
    </source>
</evidence>
<feature type="signal peptide" evidence="1">
    <location>
        <begin position="1"/>
        <end position="22"/>
    </location>
</feature>
<gene>
    <name evidence="3" type="ORF">QX51_14310</name>
</gene>
<dbReference type="InterPro" id="IPR035681">
    <property type="entry name" value="ComA-like_MBL"/>
</dbReference>
<proteinExistence type="predicted"/>
<dbReference type="Proteomes" id="UP000031189">
    <property type="component" value="Unassembled WGS sequence"/>
</dbReference>
<dbReference type="Pfam" id="PF00753">
    <property type="entry name" value="Lactamase_B"/>
    <property type="match status" value="1"/>
</dbReference>
<dbReference type="InterPro" id="IPR036866">
    <property type="entry name" value="RibonucZ/Hydroxyglut_hydro"/>
</dbReference>
<dbReference type="EMBL" id="JWHR01000115">
    <property type="protein sequence ID" value="KHS56253.1"/>
    <property type="molecule type" value="Genomic_DNA"/>
</dbReference>
<evidence type="ECO:0000259" key="2">
    <source>
        <dbReference type="SMART" id="SM00849"/>
    </source>
</evidence>
<evidence type="ECO:0000313" key="4">
    <source>
        <dbReference type="Proteomes" id="UP000031189"/>
    </source>
</evidence>
<evidence type="ECO:0000313" key="3">
    <source>
        <dbReference type="EMBL" id="KHS56253.1"/>
    </source>
</evidence>
<protein>
    <submittedName>
        <fullName evidence="3">Metallo beta-lactamase</fullName>
    </submittedName>
</protein>
<dbReference type="SUPFAM" id="SSF56281">
    <property type="entry name" value="Metallo-hydrolase/oxidoreductase"/>
    <property type="match status" value="1"/>
</dbReference>
<keyword evidence="1" id="KW-0732">Signal</keyword>